<feature type="region of interest" description="Disordered" evidence="1">
    <location>
        <begin position="66"/>
        <end position="88"/>
    </location>
</feature>
<feature type="compositionally biased region" description="Basic residues" evidence="1">
    <location>
        <begin position="73"/>
        <end position="88"/>
    </location>
</feature>
<organism evidence="2 3">
    <name type="scientific">Streptomyces griseoluteus</name>
    <dbReference type="NCBI Taxonomy" id="29306"/>
    <lineage>
        <taxon>Bacteria</taxon>
        <taxon>Bacillati</taxon>
        <taxon>Actinomycetota</taxon>
        <taxon>Actinomycetes</taxon>
        <taxon>Kitasatosporales</taxon>
        <taxon>Streptomycetaceae</taxon>
        <taxon>Streptomyces</taxon>
    </lineage>
</organism>
<evidence type="ECO:0000256" key="1">
    <source>
        <dbReference type="SAM" id="MobiDB-lite"/>
    </source>
</evidence>
<dbReference type="EMBL" id="SRRU01000003">
    <property type="protein sequence ID" value="TGN84926.1"/>
    <property type="molecule type" value="Genomic_DNA"/>
</dbReference>
<accession>A0A4Z1DQ58</accession>
<feature type="region of interest" description="Disordered" evidence="1">
    <location>
        <begin position="1"/>
        <end position="44"/>
    </location>
</feature>
<feature type="compositionally biased region" description="Gly residues" evidence="1">
    <location>
        <begin position="23"/>
        <end position="35"/>
    </location>
</feature>
<protein>
    <submittedName>
        <fullName evidence="2">Uncharacterized protein</fullName>
    </submittedName>
</protein>
<gene>
    <name evidence="2" type="ORF">E5082_11400</name>
</gene>
<evidence type="ECO:0000313" key="3">
    <source>
        <dbReference type="Proteomes" id="UP000298513"/>
    </source>
</evidence>
<reference evidence="2 3" key="1">
    <citation type="submission" date="2019-04" db="EMBL/GenBank/DDBJ databases">
        <title>Streptomyces sp. nov. Bv016 isolated from bark of Buahinia variegata.</title>
        <authorList>
            <person name="Kanchanasin P."/>
            <person name="Tanasupawat S."/>
            <person name="Yuki M."/>
            <person name="Kudo T."/>
        </authorList>
    </citation>
    <scope>NUCLEOTIDE SEQUENCE [LARGE SCALE GENOMIC DNA]</scope>
    <source>
        <strain evidence="2 3">JCM 4765</strain>
    </source>
</reference>
<name>A0A4Z1DQ58_STRGP</name>
<dbReference type="AlphaFoldDB" id="A0A4Z1DQ58"/>
<dbReference type="Proteomes" id="UP000298513">
    <property type="component" value="Unassembled WGS sequence"/>
</dbReference>
<proteinExistence type="predicted"/>
<evidence type="ECO:0000313" key="2">
    <source>
        <dbReference type="EMBL" id="TGN84926.1"/>
    </source>
</evidence>
<sequence>MQQHQRITPPHPLVRDGHILRPGRGGNLEGDGGGHTKLLGTAADGRRRQLVSNCYRRVAPRTVSLNSADFRPRAPRRPGWRRPRGRPA</sequence>
<comment type="caution">
    <text evidence="2">The sequence shown here is derived from an EMBL/GenBank/DDBJ whole genome shotgun (WGS) entry which is preliminary data.</text>
</comment>
<keyword evidence="3" id="KW-1185">Reference proteome</keyword>